<dbReference type="Proteomes" id="UP000563426">
    <property type="component" value="Unassembled WGS sequence"/>
</dbReference>
<accession>A0A3A8HLI0</accession>
<evidence type="ECO:0000313" key="2">
    <source>
        <dbReference type="EMBL" id="NOK38370.1"/>
    </source>
</evidence>
<organism evidence="2 3">
    <name type="scientific">Corallococcus exercitus</name>
    <dbReference type="NCBI Taxonomy" id="2316736"/>
    <lineage>
        <taxon>Bacteria</taxon>
        <taxon>Pseudomonadati</taxon>
        <taxon>Myxococcota</taxon>
        <taxon>Myxococcia</taxon>
        <taxon>Myxococcales</taxon>
        <taxon>Cystobacterineae</taxon>
        <taxon>Myxococcaceae</taxon>
        <taxon>Corallococcus</taxon>
    </lineage>
</organism>
<dbReference type="OrthoDB" id="5517298at2"/>
<feature type="region of interest" description="Disordered" evidence="1">
    <location>
        <begin position="97"/>
        <end position="120"/>
    </location>
</feature>
<comment type="caution">
    <text evidence="2">The sequence shown here is derived from an EMBL/GenBank/DDBJ whole genome shotgun (WGS) entry which is preliminary data.</text>
</comment>
<evidence type="ECO:0000313" key="3">
    <source>
        <dbReference type="Proteomes" id="UP000563426"/>
    </source>
</evidence>
<reference evidence="2 3" key="1">
    <citation type="submission" date="2020-05" db="EMBL/GenBank/DDBJ databases">
        <authorList>
            <person name="Whitworth D."/>
        </authorList>
    </citation>
    <scope>NUCLEOTIDE SEQUENCE [LARGE SCALE GENOMIC DNA]</scope>
    <source>
        <strain evidence="2 3">AB043B</strain>
    </source>
</reference>
<name>A0A3A8HLI0_9BACT</name>
<dbReference type="AlphaFoldDB" id="A0A3A8HLI0"/>
<keyword evidence="3" id="KW-1185">Reference proteome</keyword>
<sequence>MSHRLQPTVSDPVMEQVQRLRRELGGDVSEIITEAISLLDKVVLEARRGARLAFVPHEPGQPLREYSSPALTRLEWKAMGEESIVLPAKDFDRVAKAVGAPAKPTRALRELSRRRRRERP</sequence>
<dbReference type="EMBL" id="JABFJV010000312">
    <property type="protein sequence ID" value="NOK38370.1"/>
    <property type="molecule type" value="Genomic_DNA"/>
</dbReference>
<protein>
    <submittedName>
        <fullName evidence="2">Uncharacterized protein</fullName>
    </submittedName>
</protein>
<gene>
    <name evidence="2" type="ORF">HMI49_34750</name>
</gene>
<evidence type="ECO:0000256" key="1">
    <source>
        <dbReference type="SAM" id="MobiDB-lite"/>
    </source>
</evidence>
<proteinExistence type="predicted"/>
<dbReference type="RefSeq" id="WP_120528912.1">
    <property type="nucleotide sequence ID" value="NZ_JABFJV010000312.1"/>
</dbReference>